<evidence type="ECO:0000313" key="4">
    <source>
        <dbReference type="Proteomes" id="UP000469385"/>
    </source>
</evidence>
<dbReference type="GO" id="GO:0004462">
    <property type="term" value="F:lactoylglutathione lyase activity"/>
    <property type="evidence" value="ECO:0007669"/>
    <property type="project" value="InterPro"/>
</dbReference>
<dbReference type="GO" id="GO:0046872">
    <property type="term" value="F:metal ion binding"/>
    <property type="evidence" value="ECO:0007669"/>
    <property type="project" value="UniProtKB-KW"/>
</dbReference>
<dbReference type="SUPFAM" id="SSF54593">
    <property type="entry name" value="Glyoxalase/Bleomycin resistance protein/Dihydroxybiphenyl dioxygenase"/>
    <property type="match status" value="1"/>
</dbReference>
<dbReference type="InterPro" id="IPR004360">
    <property type="entry name" value="Glyas_Fos-R_dOase_dom"/>
</dbReference>
<dbReference type="Pfam" id="PF00903">
    <property type="entry name" value="Glyoxalase"/>
    <property type="match status" value="1"/>
</dbReference>
<dbReference type="EMBL" id="WSEL01000003">
    <property type="protein sequence ID" value="MVQ28532.1"/>
    <property type="molecule type" value="Genomic_DNA"/>
</dbReference>
<dbReference type="Proteomes" id="UP000469385">
    <property type="component" value="Unassembled WGS sequence"/>
</dbReference>
<keyword evidence="1" id="KW-0479">Metal-binding</keyword>
<protein>
    <submittedName>
        <fullName evidence="3">VOC family protein</fullName>
    </submittedName>
</protein>
<dbReference type="Gene3D" id="3.10.180.10">
    <property type="entry name" value="2,3-Dihydroxybiphenyl 1,2-Dioxygenase, domain 1"/>
    <property type="match status" value="1"/>
</dbReference>
<proteinExistence type="predicted"/>
<feature type="domain" description="VOC" evidence="2">
    <location>
        <begin position="3"/>
        <end position="125"/>
    </location>
</feature>
<accession>A0A6N8IP82</accession>
<dbReference type="InterPro" id="IPR029068">
    <property type="entry name" value="Glyas_Bleomycin-R_OHBP_Dase"/>
</dbReference>
<comment type="caution">
    <text evidence="3">The sequence shown here is derived from an EMBL/GenBank/DDBJ whole genome shotgun (WGS) entry which is preliminary data.</text>
</comment>
<dbReference type="RefSeq" id="WP_157396629.1">
    <property type="nucleotide sequence ID" value="NZ_WSEL01000003.1"/>
</dbReference>
<dbReference type="AlphaFoldDB" id="A0A6N8IP82"/>
<dbReference type="CDD" id="cd06587">
    <property type="entry name" value="VOC"/>
    <property type="match status" value="1"/>
</dbReference>
<organism evidence="3 4">
    <name type="scientific">Ramlibacter pinisoli</name>
    <dbReference type="NCBI Taxonomy" id="2682844"/>
    <lineage>
        <taxon>Bacteria</taxon>
        <taxon>Pseudomonadati</taxon>
        <taxon>Pseudomonadota</taxon>
        <taxon>Betaproteobacteria</taxon>
        <taxon>Burkholderiales</taxon>
        <taxon>Comamonadaceae</taxon>
        <taxon>Ramlibacter</taxon>
    </lineage>
</organism>
<gene>
    <name evidence="3" type="ORF">GON04_03690</name>
</gene>
<dbReference type="InterPro" id="IPR018146">
    <property type="entry name" value="Glyoxalase_1_CS"/>
</dbReference>
<evidence type="ECO:0000256" key="1">
    <source>
        <dbReference type="ARBA" id="ARBA00022723"/>
    </source>
</evidence>
<keyword evidence="4" id="KW-1185">Reference proteome</keyword>
<evidence type="ECO:0000313" key="3">
    <source>
        <dbReference type="EMBL" id="MVQ28532.1"/>
    </source>
</evidence>
<sequence>MAKLRHIALSVPDPEASARFYRDAFGLEIVGQANSATATGVYLSDGTVSLALLKYRTDAPAGPRGKDFVGLHHMGFICEDLAAQSRQVEQHGATLFQDVPDVQSTEYYEKKYTDKDGIIFDITHSGWKGARP</sequence>
<dbReference type="PROSITE" id="PS51819">
    <property type="entry name" value="VOC"/>
    <property type="match status" value="1"/>
</dbReference>
<evidence type="ECO:0000259" key="2">
    <source>
        <dbReference type="PROSITE" id="PS51819"/>
    </source>
</evidence>
<dbReference type="InterPro" id="IPR037523">
    <property type="entry name" value="VOC_core"/>
</dbReference>
<name>A0A6N8IP82_9BURK</name>
<dbReference type="PROSITE" id="PS00934">
    <property type="entry name" value="GLYOXALASE_I_1"/>
    <property type="match status" value="1"/>
</dbReference>
<reference evidence="3 4" key="1">
    <citation type="submission" date="2019-12" db="EMBL/GenBank/DDBJ databases">
        <authorList>
            <person name="Huq M.A."/>
        </authorList>
    </citation>
    <scope>NUCLEOTIDE SEQUENCE [LARGE SCALE GENOMIC DNA]</scope>
    <source>
        <strain evidence="3 4">MAH-25</strain>
    </source>
</reference>